<evidence type="ECO:0000256" key="3">
    <source>
        <dbReference type="ARBA" id="ARBA00022692"/>
    </source>
</evidence>
<feature type="transmembrane region" description="Helical" evidence="11">
    <location>
        <begin position="96"/>
        <end position="114"/>
    </location>
</feature>
<feature type="transmembrane region" description="Helical" evidence="11">
    <location>
        <begin position="189"/>
        <end position="210"/>
    </location>
</feature>
<evidence type="ECO:0000256" key="7">
    <source>
        <dbReference type="ARBA" id="ARBA00023136"/>
    </source>
</evidence>
<reference evidence="13 14" key="1">
    <citation type="submission" date="2020-05" db="EMBL/GenBank/DDBJ databases">
        <title>Genome sequence of Kribbella sandramycini ATCC 39419.</title>
        <authorList>
            <person name="Maclea K.S."/>
            <person name="Fair J.L."/>
        </authorList>
    </citation>
    <scope>NUCLEOTIDE SEQUENCE [LARGE SCALE GENOMIC DNA]</scope>
    <source>
        <strain evidence="13 14">ATCC 39419</strain>
    </source>
</reference>
<evidence type="ECO:0000313" key="13">
    <source>
        <dbReference type="EMBL" id="NOL40213.1"/>
    </source>
</evidence>
<comment type="subcellular location">
    <subcellularLocation>
        <location evidence="1">Membrane</location>
        <topology evidence="1">Multi-pass membrane protein</topology>
    </subcellularLocation>
</comment>
<feature type="transmembrane region" description="Helical" evidence="11">
    <location>
        <begin position="35"/>
        <end position="55"/>
    </location>
</feature>
<evidence type="ECO:0000256" key="10">
    <source>
        <dbReference type="SAM" id="MobiDB-lite"/>
    </source>
</evidence>
<evidence type="ECO:0000256" key="5">
    <source>
        <dbReference type="ARBA" id="ARBA00022989"/>
    </source>
</evidence>
<keyword evidence="7 11" id="KW-0472">Membrane</keyword>
<evidence type="ECO:0000256" key="8">
    <source>
        <dbReference type="ARBA" id="ARBA00023157"/>
    </source>
</evidence>
<evidence type="ECO:0000256" key="4">
    <source>
        <dbReference type="ARBA" id="ARBA00022719"/>
    </source>
</evidence>
<dbReference type="GO" id="GO:0016020">
    <property type="term" value="C:membrane"/>
    <property type="evidence" value="ECO:0007669"/>
    <property type="project" value="UniProtKB-SubCell"/>
</dbReference>
<dbReference type="GO" id="GO:0048038">
    <property type="term" value="F:quinone binding"/>
    <property type="evidence" value="ECO:0007669"/>
    <property type="project" value="UniProtKB-KW"/>
</dbReference>
<keyword evidence="14" id="KW-1185">Reference proteome</keyword>
<dbReference type="Pfam" id="PF07884">
    <property type="entry name" value="VKOR"/>
    <property type="match status" value="1"/>
</dbReference>
<evidence type="ECO:0000313" key="14">
    <source>
        <dbReference type="Proteomes" id="UP000534306"/>
    </source>
</evidence>
<keyword evidence="5 11" id="KW-1133">Transmembrane helix</keyword>
<feature type="transmembrane region" description="Helical" evidence="11">
    <location>
        <begin position="148"/>
        <end position="168"/>
    </location>
</feature>
<sequence length="214" mass="23190">MPPSSNPRSTRSASAARPAPGGAAAVGVLEPFPRLLPWVLLVGGVIGLIASGVLLVEKIAMLRDSAYVPSCSLNPVLSCGSVMTKPQAEVFGFPNPLLGVAGFAVATVGAGLLAGAGFRRWFWWGLQAGATFGVVFVHWLMFQSLYRIHALCPYCMAVWTVTIPIFWYTTLHNLRTTRVARTPTKYHGAVLTTWAVVVLTLIGEQFWSYWKTLL</sequence>
<dbReference type="InterPro" id="IPR041714">
    <property type="entry name" value="VKOR_Actinobacteria"/>
</dbReference>
<keyword evidence="8" id="KW-1015">Disulfide bond</keyword>
<evidence type="ECO:0000256" key="2">
    <source>
        <dbReference type="ARBA" id="ARBA00006214"/>
    </source>
</evidence>
<keyword evidence="3 11" id="KW-0812">Transmembrane</keyword>
<feature type="region of interest" description="Disordered" evidence="10">
    <location>
        <begin position="1"/>
        <end position="21"/>
    </location>
</feature>
<feature type="domain" description="Vitamin K epoxide reductase" evidence="12">
    <location>
        <begin position="33"/>
        <end position="173"/>
    </location>
</feature>
<evidence type="ECO:0000256" key="9">
    <source>
        <dbReference type="ARBA" id="ARBA00023284"/>
    </source>
</evidence>
<comment type="similarity">
    <text evidence="2">Belongs to the VKOR family.</text>
</comment>
<dbReference type="InterPro" id="IPR038354">
    <property type="entry name" value="VKOR_sf"/>
</dbReference>
<evidence type="ECO:0000259" key="12">
    <source>
        <dbReference type="SMART" id="SM00756"/>
    </source>
</evidence>
<keyword evidence="9" id="KW-0676">Redox-active center</keyword>
<proteinExistence type="inferred from homology"/>
<feature type="transmembrane region" description="Helical" evidence="11">
    <location>
        <begin position="121"/>
        <end position="142"/>
    </location>
</feature>
<evidence type="ECO:0000256" key="1">
    <source>
        <dbReference type="ARBA" id="ARBA00004141"/>
    </source>
</evidence>
<accession>A0A7Y4KX17</accession>
<dbReference type="SMART" id="SM00756">
    <property type="entry name" value="VKc"/>
    <property type="match status" value="1"/>
</dbReference>
<dbReference type="Gene3D" id="1.20.1440.130">
    <property type="entry name" value="VKOR domain"/>
    <property type="match status" value="1"/>
</dbReference>
<dbReference type="InterPro" id="IPR012932">
    <property type="entry name" value="VKOR"/>
</dbReference>
<gene>
    <name evidence="13" type="ORF">HPO96_08150</name>
</gene>
<dbReference type="AlphaFoldDB" id="A0A7Y4KX17"/>
<keyword evidence="6" id="KW-0560">Oxidoreductase</keyword>
<organism evidence="13 14">
    <name type="scientific">Kribbella sandramycini</name>
    <dbReference type="NCBI Taxonomy" id="60450"/>
    <lineage>
        <taxon>Bacteria</taxon>
        <taxon>Bacillati</taxon>
        <taxon>Actinomycetota</taxon>
        <taxon>Actinomycetes</taxon>
        <taxon>Propionibacteriales</taxon>
        <taxon>Kribbellaceae</taxon>
        <taxon>Kribbella</taxon>
    </lineage>
</organism>
<dbReference type="Proteomes" id="UP000534306">
    <property type="component" value="Unassembled WGS sequence"/>
</dbReference>
<comment type="caution">
    <text evidence="13">The sequence shown here is derived from an EMBL/GenBank/DDBJ whole genome shotgun (WGS) entry which is preliminary data.</text>
</comment>
<protein>
    <submittedName>
        <fullName evidence="13">Vitamin K epoxide reductase family protein</fullName>
    </submittedName>
</protein>
<evidence type="ECO:0000256" key="6">
    <source>
        <dbReference type="ARBA" id="ARBA00023002"/>
    </source>
</evidence>
<evidence type="ECO:0000256" key="11">
    <source>
        <dbReference type="SAM" id="Phobius"/>
    </source>
</evidence>
<keyword evidence="4" id="KW-0874">Quinone</keyword>
<dbReference type="EMBL" id="JABJRC010000002">
    <property type="protein sequence ID" value="NOL40213.1"/>
    <property type="molecule type" value="Genomic_DNA"/>
</dbReference>
<dbReference type="GO" id="GO:0016491">
    <property type="term" value="F:oxidoreductase activity"/>
    <property type="evidence" value="ECO:0007669"/>
    <property type="project" value="UniProtKB-KW"/>
</dbReference>
<dbReference type="CDD" id="cd12922">
    <property type="entry name" value="VKOR_5"/>
    <property type="match status" value="1"/>
</dbReference>
<name>A0A7Y4KX17_9ACTN</name>